<organism evidence="2 3">
    <name type="scientific">Chionoecetes opilio</name>
    <name type="common">Atlantic snow crab</name>
    <name type="synonym">Cancer opilio</name>
    <dbReference type="NCBI Taxonomy" id="41210"/>
    <lineage>
        <taxon>Eukaryota</taxon>
        <taxon>Metazoa</taxon>
        <taxon>Ecdysozoa</taxon>
        <taxon>Arthropoda</taxon>
        <taxon>Crustacea</taxon>
        <taxon>Multicrustacea</taxon>
        <taxon>Malacostraca</taxon>
        <taxon>Eumalacostraca</taxon>
        <taxon>Eucarida</taxon>
        <taxon>Decapoda</taxon>
        <taxon>Pleocyemata</taxon>
        <taxon>Brachyura</taxon>
        <taxon>Eubrachyura</taxon>
        <taxon>Majoidea</taxon>
        <taxon>Majidae</taxon>
        <taxon>Chionoecetes</taxon>
    </lineage>
</organism>
<evidence type="ECO:0000256" key="1">
    <source>
        <dbReference type="SAM" id="Phobius"/>
    </source>
</evidence>
<reference evidence="2" key="1">
    <citation type="submission" date="2020-07" db="EMBL/GenBank/DDBJ databases">
        <title>The High-quality genome of the commercially important snow crab, Chionoecetes opilio.</title>
        <authorList>
            <person name="Jeong J.-H."/>
            <person name="Ryu S."/>
        </authorList>
    </citation>
    <scope>NUCLEOTIDE SEQUENCE</scope>
    <source>
        <strain evidence="2">MADBK_172401_WGS</strain>
        <tissue evidence="2">Digestive gland</tissue>
    </source>
</reference>
<keyword evidence="1" id="KW-1133">Transmembrane helix</keyword>
<dbReference type="EMBL" id="JACEEZ010009138">
    <property type="protein sequence ID" value="KAG0722730.1"/>
    <property type="molecule type" value="Genomic_DNA"/>
</dbReference>
<accession>A0A8J5CZC8</accession>
<protein>
    <submittedName>
        <fullName evidence="2">Uncharacterized protein</fullName>
    </submittedName>
</protein>
<comment type="caution">
    <text evidence="2">The sequence shown here is derived from an EMBL/GenBank/DDBJ whole genome shotgun (WGS) entry which is preliminary data.</text>
</comment>
<evidence type="ECO:0000313" key="2">
    <source>
        <dbReference type="EMBL" id="KAG0722730.1"/>
    </source>
</evidence>
<feature type="transmembrane region" description="Helical" evidence="1">
    <location>
        <begin position="147"/>
        <end position="172"/>
    </location>
</feature>
<name>A0A8J5CZC8_CHIOP</name>
<evidence type="ECO:0000313" key="3">
    <source>
        <dbReference type="Proteomes" id="UP000770661"/>
    </source>
</evidence>
<keyword evidence="1" id="KW-0472">Membrane</keyword>
<sequence length="175" mass="20262">MFPQHLTVCDAVREARRRYREAEGEGVVFDQDATLVKEILCYKQQKYNTSEEQLFCGRVVARSKRGVECRVRGLLAVVEALWTYPDMEAQEQEASSTAQQAKEMLQEAKTGDINKPILLELEALVHFWQYLCYIQVMYAKADVSTGVLLLFFIYYGFMVFFFIPIIEAFLVMTNI</sequence>
<dbReference type="AlphaFoldDB" id="A0A8J5CZC8"/>
<dbReference type="Proteomes" id="UP000770661">
    <property type="component" value="Unassembled WGS sequence"/>
</dbReference>
<proteinExistence type="predicted"/>
<keyword evidence="3" id="KW-1185">Reference proteome</keyword>
<gene>
    <name evidence="2" type="ORF">GWK47_043966</name>
</gene>
<keyword evidence="1" id="KW-0812">Transmembrane</keyword>
<dbReference type="OrthoDB" id="6776738at2759"/>